<dbReference type="HOGENOM" id="CLU_078501_0_0_10"/>
<dbReference type="Pfam" id="PF00691">
    <property type="entry name" value="OmpA"/>
    <property type="match status" value="2"/>
</dbReference>
<dbReference type="EMBL" id="CP001397">
    <property type="protein sequence ID" value="AGC77610.1"/>
    <property type="molecule type" value="Genomic_DNA"/>
</dbReference>
<proteinExistence type="predicted"/>
<name>L7W7E5_NONDD</name>
<feature type="domain" description="OmpA-like" evidence="3">
    <location>
        <begin position="28"/>
        <end position="146"/>
    </location>
</feature>
<dbReference type="SUPFAM" id="SSF103088">
    <property type="entry name" value="OmpA-like"/>
    <property type="match status" value="2"/>
</dbReference>
<dbReference type="RefSeq" id="WP_015363107.1">
    <property type="nucleotide sequence ID" value="NC_020156.1"/>
</dbReference>
<dbReference type="AlphaFoldDB" id="L7W7E5"/>
<dbReference type="eggNOG" id="COG2885">
    <property type="taxonomic scope" value="Bacteria"/>
</dbReference>
<evidence type="ECO:0000259" key="3">
    <source>
        <dbReference type="PROSITE" id="PS51123"/>
    </source>
</evidence>
<dbReference type="GO" id="GO:0016020">
    <property type="term" value="C:membrane"/>
    <property type="evidence" value="ECO:0007669"/>
    <property type="project" value="UniProtKB-UniRule"/>
</dbReference>
<dbReference type="InterPro" id="IPR050330">
    <property type="entry name" value="Bact_OuterMem_StrucFunc"/>
</dbReference>
<dbReference type="InterPro" id="IPR036737">
    <property type="entry name" value="OmpA-like_sf"/>
</dbReference>
<organism evidence="4 5">
    <name type="scientific">Nonlabens dokdonensis (strain DSM 17205 / KCTC 12402 / DSW-6)</name>
    <name type="common">Donghaeana dokdonensis</name>
    <dbReference type="NCBI Taxonomy" id="592029"/>
    <lineage>
        <taxon>Bacteria</taxon>
        <taxon>Pseudomonadati</taxon>
        <taxon>Bacteroidota</taxon>
        <taxon>Flavobacteriia</taxon>
        <taxon>Flavobacteriales</taxon>
        <taxon>Flavobacteriaceae</taxon>
        <taxon>Nonlabens</taxon>
    </lineage>
</organism>
<dbReference type="CDD" id="cd07185">
    <property type="entry name" value="OmpA_C-like"/>
    <property type="match status" value="2"/>
</dbReference>
<keyword evidence="1" id="KW-0472">Membrane</keyword>
<evidence type="ECO:0000256" key="2">
    <source>
        <dbReference type="SAM" id="SignalP"/>
    </source>
</evidence>
<dbReference type="PROSITE" id="PS51123">
    <property type="entry name" value="OMPA_2"/>
    <property type="match status" value="2"/>
</dbReference>
<gene>
    <name evidence="4" type="ordered locus">DDD_2483</name>
</gene>
<feature type="domain" description="OmpA-like" evidence="3">
    <location>
        <begin position="180"/>
        <end position="297"/>
    </location>
</feature>
<reference evidence="4 5" key="1">
    <citation type="journal article" date="2013" name="Genome Biol. Evol.">
        <title>Genomic makeup of the marine flavobacterium Nonlabens (Donghaeana) dokdonensis DSW-6 and identification of a novel class of rhodopsins.</title>
        <authorList>
            <person name="Kwon S.K."/>
            <person name="Kim B.K."/>
            <person name="Song J.Y."/>
            <person name="Kwak M.J."/>
            <person name="Lee C.H."/>
            <person name="Yoon J.H."/>
            <person name="Oh T.K."/>
            <person name="Kim J.F."/>
        </authorList>
    </citation>
    <scope>NUCLEOTIDE SEQUENCE [LARGE SCALE GENOMIC DNA]</scope>
    <source>
        <strain evidence="5">DSM 17205 / KCTC 12402 / DSW-6</strain>
    </source>
</reference>
<dbReference type="OrthoDB" id="9782229at2"/>
<sequence length="308" mass="35009">MMLKTFLIIGLLFVANFSSSQDSLESLENSKILSSMSTVYFETDSDRLHPDSKKAIEDLFLLDNGSIIKEIVLTGYCDERGSKFYNKNLALKRVISVQEFFNSKRKFDQSVFELKARGEIAQGDLEYLEGGFKFNRRVQINVSYEYPAVEVEMNDSTENRINSKTQPISSTPVFTDNLQVNEKLVFNNIIFIGGTKNVRPESLSVIDQIATDLKKYTAYQIEIQGHICCSRPNKKGIEINTGETFLSLLRAQRVRELLVQKGVDANRLTAVGKMANFKTGKGDYFDRRVEFKITAINEKDSKSNQQKP</sequence>
<evidence type="ECO:0000313" key="5">
    <source>
        <dbReference type="Proteomes" id="UP000011173"/>
    </source>
</evidence>
<feature type="signal peptide" evidence="2">
    <location>
        <begin position="1"/>
        <end position="20"/>
    </location>
</feature>
<feature type="chain" id="PRO_5003984979" evidence="2">
    <location>
        <begin position="21"/>
        <end position="308"/>
    </location>
</feature>
<dbReference type="Proteomes" id="UP000011173">
    <property type="component" value="Chromosome"/>
</dbReference>
<keyword evidence="2" id="KW-0732">Signal</keyword>
<dbReference type="STRING" id="592029.DDD_2483"/>
<dbReference type="Gene3D" id="3.30.1330.60">
    <property type="entry name" value="OmpA-like domain"/>
    <property type="match status" value="2"/>
</dbReference>
<dbReference type="PANTHER" id="PTHR30329:SF21">
    <property type="entry name" value="LIPOPROTEIN YIAD-RELATED"/>
    <property type="match status" value="1"/>
</dbReference>
<protein>
    <submittedName>
        <fullName evidence="4">OmpA/MotB domain protein</fullName>
    </submittedName>
</protein>
<dbReference type="PANTHER" id="PTHR30329">
    <property type="entry name" value="STATOR ELEMENT OF FLAGELLAR MOTOR COMPLEX"/>
    <property type="match status" value="1"/>
</dbReference>
<evidence type="ECO:0000256" key="1">
    <source>
        <dbReference type="PROSITE-ProRule" id="PRU00473"/>
    </source>
</evidence>
<evidence type="ECO:0000313" key="4">
    <source>
        <dbReference type="EMBL" id="AGC77610.1"/>
    </source>
</evidence>
<accession>L7W7E5</accession>
<dbReference type="InterPro" id="IPR006665">
    <property type="entry name" value="OmpA-like"/>
</dbReference>
<dbReference type="PATRIC" id="fig|592029.3.peg.2461"/>
<dbReference type="KEGG" id="ndo:DDD_2483"/>